<feature type="region of interest" description="Disordered" evidence="1">
    <location>
        <begin position="145"/>
        <end position="219"/>
    </location>
</feature>
<name>A0A2I4CL83_AUSLI</name>
<dbReference type="GeneID" id="106529791"/>
<dbReference type="RefSeq" id="XP_013880748.1">
    <property type="nucleotide sequence ID" value="XM_014025294.1"/>
</dbReference>
<dbReference type="Proteomes" id="UP000192220">
    <property type="component" value="Unplaced"/>
</dbReference>
<sequence length="317" mass="37117">MPPKSKTDKARWAAARVLEKKKRKYTPAAHGDRQYPWRNGHQQTMAEFWLNHPVFYDKTQQHFKNKDMKKQLAQELIEQNREEWEKIHTPLPTVTQVDAHLRNIRTRFVKVMKRKSDAPELTLSYTDQKIFERYQFLCPHIQRKRKIKARVAHTPGGDDDEEEDDDDDDDDDDNDDEDDDIDDQSLQGSQQPSASHTQYQGKGKGKHRGPLLSPLKSDLTHSDDMCEMEILQQAKNLISNIRTPTVSGHERRVRDFSRYIESEMLRIPESLWDECSFTIMDVIRGFKTAQHQGHVALSLSQQHAYQQNSHGHNNEHQ</sequence>
<reference evidence="4" key="1">
    <citation type="submission" date="2025-08" db="UniProtKB">
        <authorList>
            <consortium name="RefSeq"/>
        </authorList>
    </citation>
    <scope>IDENTIFICATION</scope>
    <source>
        <strain evidence="4">Quisiro</strain>
        <tissue evidence="4">Liver</tissue>
    </source>
</reference>
<evidence type="ECO:0000313" key="4">
    <source>
        <dbReference type="RefSeq" id="XP_013880748.1"/>
    </source>
</evidence>
<feature type="compositionally biased region" description="Polar residues" evidence="1">
    <location>
        <begin position="184"/>
        <end position="200"/>
    </location>
</feature>
<accession>A0A2I4CL83</accession>
<evidence type="ECO:0000313" key="3">
    <source>
        <dbReference type="Proteomes" id="UP000192220"/>
    </source>
</evidence>
<evidence type="ECO:0000256" key="1">
    <source>
        <dbReference type="SAM" id="MobiDB-lite"/>
    </source>
</evidence>
<organism evidence="3 4">
    <name type="scientific">Austrofundulus limnaeus</name>
    <name type="common">Annual killifish</name>
    <dbReference type="NCBI Taxonomy" id="52670"/>
    <lineage>
        <taxon>Eukaryota</taxon>
        <taxon>Metazoa</taxon>
        <taxon>Chordata</taxon>
        <taxon>Craniata</taxon>
        <taxon>Vertebrata</taxon>
        <taxon>Euteleostomi</taxon>
        <taxon>Actinopterygii</taxon>
        <taxon>Neopterygii</taxon>
        <taxon>Teleostei</taxon>
        <taxon>Neoteleostei</taxon>
        <taxon>Acanthomorphata</taxon>
        <taxon>Ovalentaria</taxon>
        <taxon>Atherinomorphae</taxon>
        <taxon>Cyprinodontiformes</taxon>
        <taxon>Rivulidae</taxon>
        <taxon>Austrofundulus</taxon>
    </lineage>
</organism>
<gene>
    <name evidence="4" type="primary">LOC106529791</name>
</gene>
<dbReference type="Pfam" id="PF10545">
    <property type="entry name" value="MADF_DNA_bdg"/>
    <property type="match status" value="1"/>
</dbReference>
<dbReference type="AlphaFoldDB" id="A0A2I4CL83"/>
<proteinExistence type="predicted"/>
<evidence type="ECO:0000259" key="2">
    <source>
        <dbReference type="Pfam" id="PF10545"/>
    </source>
</evidence>
<protein>
    <submittedName>
        <fullName evidence="4">Uncharacterized protein LOC106529791</fullName>
    </submittedName>
</protein>
<feature type="domain" description="MADF" evidence="2">
    <location>
        <begin position="49"/>
        <end position="137"/>
    </location>
</feature>
<dbReference type="SUPFAM" id="SSF48371">
    <property type="entry name" value="ARM repeat"/>
    <property type="match status" value="1"/>
</dbReference>
<feature type="compositionally biased region" description="Acidic residues" evidence="1">
    <location>
        <begin position="157"/>
        <end position="183"/>
    </location>
</feature>
<keyword evidence="3" id="KW-1185">Reference proteome</keyword>
<dbReference type="OrthoDB" id="8854996at2759"/>
<dbReference type="InterPro" id="IPR016024">
    <property type="entry name" value="ARM-type_fold"/>
</dbReference>
<dbReference type="InterPro" id="IPR006578">
    <property type="entry name" value="MADF-dom"/>
</dbReference>
<dbReference type="KEGG" id="alim:106529791"/>
<dbReference type="InParanoid" id="A0A2I4CL83"/>